<reference evidence="5 6" key="1">
    <citation type="submission" date="2019-01" db="EMBL/GenBank/DDBJ databases">
        <title>Genomes sequencing and comparative genomics of infectious freshwater microsporidia, Cucumispora dikerogammari and Thelohania contejeani.</title>
        <authorList>
            <person name="Cormier A."/>
            <person name="Giraud I."/>
            <person name="Wattier R."/>
            <person name="Teixeira M."/>
            <person name="Grandjean F."/>
            <person name="Rigaud T."/>
            <person name="Cordaux R."/>
        </authorList>
    </citation>
    <scope>NUCLEOTIDE SEQUENCE [LARGE SCALE GENOMIC DNA]</scope>
    <source>
        <strain evidence="5">T1</strain>
        <tissue evidence="5">Spores</tissue>
    </source>
</reference>
<evidence type="ECO:0000259" key="4">
    <source>
        <dbReference type="PROSITE" id="PS50984"/>
    </source>
</evidence>
<dbReference type="InterPro" id="IPR042214">
    <property type="entry name" value="TruD_catalytic"/>
</dbReference>
<dbReference type="InterPro" id="IPR001656">
    <property type="entry name" value="PsdUridine_synth_TruD"/>
</dbReference>
<dbReference type="PIRSF" id="PIRSF037016">
    <property type="entry name" value="Pseudouridin_synth_euk_prd"/>
    <property type="match status" value="1"/>
</dbReference>
<gene>
    <name evidence="5" type="primary">PUS7</name>
    <name evidence="5" type="ORF">TCON_2602</name>
</gene>
<keyword evidence="2" id="KW-0819">tRNA processing</keyword>
<feature type="domain" description="TRUD" evidence="4">
    <location>
        <begin position="241"/>
        <end position="441"/>
    </location>
</feature>
<dbReference type="SUPFAM" id="SSF55120">
    <property type="entry name" value="Pseudouridine synthase"/>
    <property type="match status" value="1"/>
</dbReference>
<organism evidence="5 6">
    <name type="scientific">Astathelohania contejeani</name>
    <dbReference type="NCBI Taxonomy" id="164912"/>
    <lineage>
        <taxon>Eukaryota</taxon>
        <taxon>Fungi</taxon>
        <taxon>Fungi incertae sedis</taxon>
        <taxon>Microsporidia</taxon>
        <taxon>Astathelohaniidae</taxon>
        <taxon>Astathelohania</taxon>
    </lineage>
</organism>
<dbReference type="PROSITE" id="PS01268">
    <property type="entry name" value="UPF0024"/>
    <property type="match status" value="1"/>
</dbReference>
<sequence length="441" mass="51369">MEDIGIKYYYKDIDDRIERKQYPGTIKERYSDFVVSEITRHDVCSEQEVEPELSKIKEILKNYISDLSFLDQIEETPRLLCEIELDDKSERAVIHEIMRNHPLIKTKTVGNTIQIFFGEDRSIFYHCTLKKINRDTVEACNIICRLLKIPYQNIKFCGNKDKRAITYQIISIEGTTYTDLQNLKKKLLLEDGPCGVWIYNIRNASGHVKLGDLLGNKFKIKIKTDYSDELINLYQSEKEVSFINYFGNQRFGMNMDNHFIGKNIIENNYEKCIDMIMKSNSMDNELVSAAKVLFKKGDFIEALEKLPARFIVERNICRGRLKGLSAKRIIDGIKREIRLLYLHSYQSYLFNIAINNKIEDGFTLDQNDVFIDDTLALPLKSFKEKKLKGCNRKIVEKMKNFKIRKVDDGVEVEFDLAPSTYATIALRELIGNCVLFQKSII</sequence>
<dbReference type="Proteomes" id="UP001516464">
    <property type="component" value="Unassembled WGS sequence"/>
</dbReference>
<dbReference type="InterPro" id="IPR011760">
    <property type="entry name" value="PsdUridine_synth_TruD_insert"/>
</dbReference>
<dbReference type="Gene3D" id="3.30.2350.20">
    <property type="entry name" value="TruD, catalytic domain"/>
    <property type="match status" value="3"/>
</dbReference>
<comment type="similarity">
    <text evidence="1">Belongs to the pseudouridine synthase TruD family.</text>
</comment>
<accession>A0ABQ7HVL1</accession>
<dbReference type="PANTHER" id="PTHR13326">
    <property type="entry name" value="TRNA PSEUDOURIDINE SYNTHASE D"/>
    <property type="match status" value="1"/>
</dbReference>
<keyword evidence="6" id="KW-1185">Reference proteome</keyword>
<evidence type="ECO:0000256" key="2">
    <source>
        <dbReference type="ARBA" id="ARBA00022694"/>
    </source>
</evidence>
<dbReference type="InterPro" id="IPR020119">
    <property type="entry name" value="PsdUridine_synth_TruD_CS"/>
</dbReference>
<evidence type="ECO:0000313" key="6">
    <source>
        <dbReference type="Proteomes" id="UP001516464"/>
    </source>
</evidence>
<dbReference type="EMBL" id="SBIQ01000391">
    <property type="protein sequence ID" value="KAF7678019.1"/>
    <property type="molecule type" value="Genomic_DNA"/>
</dbReference>
<comment type="caution">
    <text evidence="5">The sequence shown here is derived from an EMBL/GenBank/DDBJ whole genome shotgun (WGS) entry which is preliminary data.</text>
</comment>
<dbReference type="InterPro" id="IPR020103">
    <property type="entry name" value="PsdUridine_synth_cat_dom_sf"/>
</dbReference>
<keyword evidence="3" id="KW-0413">Isomerase</keyword>
<dbReference type="PROSITE" id="PS50984">
    <property type="entry name" value="TRUD"/>
    <property type="match status" value="1"/>
</dbReference>
<evidence type="ECO:0000256" key="1">
    <source>
        <dbReference type="ARBA" id="ARBA00007953"/>
    </source>
</evidence>
<evidence type="ECO:0000313" key="5">
    <source>
        <dbReference type="EMBL" id="KAF7678019.1"/>
    </source>
</evidence>
<dbReference type="Pfam" id="PF01142">
    <property type="entry name" value="TruD"/>
    <property type="match status" value="1"/>
</dbReference>
<protein>
    <submittedName>
        <fullName evidence="5">Pseudouridylate synthase 7 like protein</fullName>
    </submittedName>
</protein>
<proteinExistence type="inferred from homology"/>
<evidence type="ECO:0000256" key="3">
    <source>
        <dbReference type="ARBA" id="ARBA00023235"/>
    </source>
</evidence>
<name>A0ABQ7HVL1_9MICR</name>
<dbReference type="PANTHER" id="PTHR13326:SF21">
    <property type="entry name" value="PSEUDOURIDYLATE SYNTHASE PUS7L"/>
    <property type="match status" value="1"/>
</dbReference>